<dbReference type="CDD" id="cd07185">
    <property type="entry name" value="OmpA_C-like"/>
    <property type="match status" value="1"/>
</dbReference>
<sequence length="173" mass="18915">MKIAYQLARAACMAGALFFLTACSTSNTLQTATPDVTNAPASGFADIAPGSEEDFILNVGRRTYFAEGSATLDSTARFTLDKQIEWLKKYPHWLVKLQGFSDDPGSDAAQVDISARRAEAVMNYLAAGGIDRNRMWAKGYGKERIVRDCPQKACKVANRRVISNLREEKDGAA</sequence>
<dbReference type="OrthoDB" id="9809164at2"/>
<dbReference type="PROSITE" id="PS51257">
    <property type="entry name" value="PROKAR_LIPOPROTEIN"/>
    <property type="match status" value="1"/>
</dbReference>
<dbReference type="Pfam" id="PF00691">
    <property type="entry name" value="OmpA"/>
    <property type="match status" value="1"/>
</dbReference>
<dbReference type="PROSITE" id="PS51123">
    <property type="entry name" value="OMPA_2"/>
    <property type="match status" value="1"/>
</dbReference>
<dbReference type="InterPro" id="IPR006665">
    <property type="entry name" value="OmpA-like"/>
</dbReference>
<dbReference type="PRINTS" id="PR01021">
    <property type="entry name" value="OMPADOMAIN"/>
</dbReference>
<feature type="chain" id="PRO_5022800686" evidence="5">
    <location>
        <begin position="32"/>
        <end position="173"/>
    </location>
</feature>
<dbReference type="AlphaFoldDB" id="A0A5B8KZY7"/>
<evidence type="ECO:0000313" key="8">
    <source>
        <dbReference type="Proteomes" id="UP000321389"/>
    </source>
</evidence>
<dbReference type="Gene3D" id="3.30.1330.60">
    <property type="entry name" value="OmpA-like domain"/>
    <property type="match status" value="1"/>
</dbReference>
<keyword evidence="2 4" id="KW-0472">Membrane</keyword>
<dbReference type="Proteomes" id="UP000321389">
    <property type="component" value="Chromosome"/>
</dbReference>
<protein>
    <submittedName>
        <fullName evidence="7">OmpA family protein</fullName>
    </submittedName>
</protein>
<dbReference type="KEGG" id="niy:FQ775_12705"/>
<name>A0A5B8KZY7_9HYPH</name>
<dbReference type="EMBL" id="CP042301">
    <property type="protein sequence ID" value="QDZ01169.1"/>
    <property type="molecule type" value="Genomic_DNA"/>
</dbReference>
<evidence type="ECO:0000256" key="3">
    <source>
        <dbReference type="ARBA" id="ARBA00023237"/>
    </source>
</evidence>
<evidence type="ECO:0000256" key="1">
    <source>
        <dbReference type="ARBA" id="ARBA00004442"/>
    </source>
</evidence>
<dbReference type="InterPro" id="IPR036737">
    <property type="entry name" value="OmpA-like_sf"/>
</dbReference>
<feature type="domain" description="OmpA-like" evidence="6">
    <location>
        <begin position="52"/>
        <end position="169"/>
    </location>
</feature>
<dbReference type="InterPro" id="IPR050330">
    <property type="entry name" value="Bact_OuterMem_StrucFunc"/>
</dbReference>
<feature type="signal peptide" evidence="5">
    <location>
        <begin position="1"/>
        <end position="31"/>
    </location>
</feature>
<reference evidence="7" key="1">
    <citation type="submission" date="2020-04" db="EMBL/GenBank/DDBJ databases">
        <title>Nitratireductor sp. nov. isolated from mangrove soil.</title>
        <authorList>
            <person name="Ye Y."/>
        </authorList>
    </citation>
    <scope>NUCLEOTIDE SEQUENCE</scope>
    <source>
        <strain evidence="7">SY7</strain>
    </source>
</reference>
<evidence type="ECO:0000313" key="7">
    <source>
        <dbReference type="EMBL" id="QDZ01169.1"/>
    </source>
</evidence>
<keyword evidence="5" id="KW-0732">Signal</keyword>
<accession>A0A5B8KZY7</accession>
<evidence type="ECO:0000256" key="5">
    <source>
        <dbReference type="SAM" id="SignalP"/>
    </source>
</evidence>
<dbReference type="PANTHER" id="PTHR30329:SF21">
    <property type="entry name" value="LIPOPROTEIN YIAD-RELATED"/>
    <property type="match status" value="1"/>
</dbReference>
<evidence type="ECO:0000256" key="2">
    <source>
        <dbReference type="ARBA" id="ARBA00023136"/>
    </source>
</evidence>
<dbReference type="GO" id="GO:0009279">
    <property type="term" value="C:cell outer membrane"/>
    <property type="evidence" value="ECO:0007669"/>
    <property type="project" value="UniProtKB-SubCell"/>
</dbReference>
<evidence type="ECO:0000256" key="4">
    <source>
        <dbReference type="PROSITE-ProRule" id="PRU00473"/>
    </source>
</evidence>
<proteinExistence type="predicted"/>
<dbReference type="SUPFAM" id="SSF103088">
    <property type="entry name" value="OmpA-like"/>
    <property type="match status" value="1"/>
</dbReference>
<comment type="subcellular location">
    <subcellularLocation>
        <location evidence="1">Cell outer membrane</location>
    </subcellularLocation>
</comment>
<evidence type="ECO:0000259" key="6">
    <source>
        <dbReference type="PROSITE" id="PS51123"/>
    </source>
</evidence>
<dbReference type="InterPro" id="IPR006664">
    <property type="entry name" value="OMP_bac"/>
</dbReference>
<keyword evidence="3" id="KW-0998">Cell outer membrane</keyword>
<keyword evidence="8" id="KW-1185">Reference proteome</keyword>
<dbReference type="PANTHER" id="PTHR30329">
    <property type="entry name" value="STATOR ELEMENT OF FLAGELLAR MOTOR COMPLEX"/>
    <property type="match status" value="1"/>
</dbReference>
<gene>
    <name evidence="7" type="ORF">FQ775_12705</name>
</gene>
<organism evidence="7 8">
    <name type="scientific">Nitratireductor mangrovi</name>
    <dbReference type="NCBI Taxonomy" id="2599600"/>
    <lineage>
        <taxon>Bacteria</taxon>
        <taxon>Pseudomonadati</taxon>
        <taxon>Pseudomonadota</taxon>
        <taxon>Alphaproteobacteria</taxon>
        <taxon>Hyphomicrobiales</taxon>
        <taxon>Phyllobacteriaceae</taxon>
        <taxon>Nitratireductor</taxon>
    </lineage>
</organism>